<dbReference type="InterPro" id="IPR000700">
    <property type="entry name" value="PAS-assoc_C"/>
</dbReference>
<dbReference type="InterPro" id="IPR043128">
    <property type="entry name" value="Rev_trsase/Diguanyl_cyclase"/>
</dbReference>
<dbReference type="PROSITE" id="PS50887">
    <property type="entry name" value="GGDEF"/>
    <property type="match status" value="1"/>
</dbReference>
<protein>
    <recommendedName>
        <fullName evidence="1">diguanylate cyclase</fullName>
        <ecNumber evidence="1">2.7.7.65</ecNumber>
    </recommendedName>
</protein>
<reference evidence="8 9" key="1">
    <citation type="journal article" date="2016" name="Genome Announc.">
        <title>Draft Genome Sequence of the Anaerobic Ammonium-Oxidizing Bacterium 'Candidatus Brocadia sp. 40'.</title>
        <authorList>
            <person name="Ali M."/>
            <person name="Haroon M.F."/>
            <person name="Narita Y."/>
            <person name="Zhang L."/>
            <person name="Rangel Shaw D."/>
            <person name="Okabe S."/>
            <person name="Saikaly P.E."/>
        </authorList>
    </citation>
    <scope>NUCLEOTIDE SEQUENCE [LARGE SCALE GENOMIC DNA]</scope>
    <source>
        <strain evidence="8 9">40</strain>
    </source>
</reference>
<dbReference type="SUPFAM" id="SSF158472">
    <property type="entry name" value="HAMP domain-like"/>
    <property type="match status" value="1"/>
</dbReference>
<dbReference type="Pfam" id="PF13426">
    <property type="entry name" value="PAS_9"/>
    <property type="match status" value="1"/>
</dbReference>
<evidence type="ECO:0000256" key="2">
    <source>
        <dbReference type="ARBA" id="ARBA00034247"/>
    </source>
</evidence>
<dbReference type="Pfam" id="PF00990">
    <property type="entry name" value="GGDEF"/>
    <property type="match status" value="1"/>
</dbReference>
<dbReference type="SUPFAM" id="SSF55073">
    <property type="entry name" value="Nucleotide cyclase"/>
    <property type="match status" value="1"/>
</dbReference>
<feature type="transmembrane region" description="Helical" evidence="3">
    <location>
        <begin position="200"/>
        <end position="218"/>
    </location>
</feature>
<dbReference type="InterPro" id="IPR050469">
    <property type="entry name" value="Diguanylate_Cyclase"/>
</dbReference>
<dbReference type="PROSITE" id="PS50885">
    <property type="entry name" value="HAMP"/>
    <property type="match status" value="1"/>
</dbReference>
<gene>
    <name evidence="8" type="ORF">BIY37_12080</name>
</gene>
<dbReference type="SUPFAM" id="SSF55781">
    <property type="entry name" value="GAF domain-like"/>
    <property type="match status" value="1"/>
</dbReference>
<sequence length="734" mass="82536">MFQKRSVRNKFILFTSLLTILPVGILAGFKTNFFRQRLTTIEQTNTNPMNTVTKNEWEEKAHSQVHLSAREITRTTNELDYSEINYLPNLNMEGKGFRYVSARNDKGQTLSDSSKRLGLQRNISTGEPAQYASGSEELTRQRQNDAVDVVAPIPDGSKVPGIVTIGFSLNETKTTPDALHNGKTNNLIKQSATIFKQHTILFLPAITIPVMVIGWIFIRGLSLPIQRLVMEMEKIAKGGFRRRVEINSEDGADKIGQSFNEMTTDLRKVIISKEYANAIIKSMDVSIVLTSPDFTILMVNRATCELLGYLEKDLIGKSLAVLFSDEDVFILSLLDLIKNNLVHKIEKTFLSKDGRKIPVLFSGTEIRQNNDVLLGIVCVAHDITERKQIEAELKRAVAQRDMNIKDLGYLMYFSTLMNEEVREEILIHHMANALQVHFQPELLAVLTINKTKNVFDAALITPPMPLNKLIRDEVIVDPSLCQVIRTGREIIIDNNAKDILCECNIYKIEEGGFACLPLITGGTISGMVIIGKKDKEYWYNEDVRKLILVYVGLTASALQRVRLIDLTRRAAITDSLTGAYNRRFFDEMLKKQIALAKRRSESLGLVIADLDHFKNINDTYGHMTGDRALQQIASIMKNSIRSSDVLARYGGEEFIIIMPSIDITNTLKKAESLRQQVESFQFQIDSVGRSPQITISIGVASFPDHGIDYDSLISAADLALYKAKKNGRNRVETV</sequence>
<comment type="caution">
    <text evidence="8">The sequence shown here is derived from an EMBL/GenBank/DDBJ whole genome shotgun (WGS) entry which is preliminary data.</text>
</comment>
<dbReference type="CDD" id="cd01949">
    <property type="entry name" value="GGDEF"/>
    <property type="match status" value="1"/>
</dbReference>
<keyword evidence="9" id="KW-1185">Reference proteome</keyword>
<comment type="catalytic activity">
    <reaction evidence="2">
        <text>2 GTP = 3',3'-c-di-GMP + 2 diphosphate</text>
        <dbReference type="Rhea" id="RHEA:24898"/>
        <dbReference type="ChEBI" id="CHEBI:33019"/>
        <dbReference type="ChEBI" id="CHEBI:37565"/>
        <dbReference type="ChEBI" id="CHEBI:58805"/>
        <dbReference type="EC" id="2.7.7.65"/>
    </reaction>
</comment>
<dbReference type="Gene3D" id="3.30.70.270">
    <property type="match status" value="1"/>
</dbReference>
<dbReference type="Gene3D" id="6.10.340.10">
    <property type="match status" value="1"/>
</dbReference>
<dbReference type="InterPro" id="IPR000014">
    <property type="entry name" value="PAS"/>
</dbReference>
<feature type="domain" description="PAC" evidence="5">
    <location>
        <begin position="343"/>
        <end position="395"/>
    </location>
</feature>
<dbReference type="GO" id="GO:1902201">
    <property type="term" value="P:negative regulation of bacterial-type flagellum-dependent cell motility"/>
    <property type="evidence" value="ECO:0007669"/>
    <property type="project" value="TreeGrafter"/>
</dbReference>
<evidence type="ECO:0000313" key="8">
    <source>
        <dbReference type="EMBL" id="OQD44749.1"/>
    </source>
</evidence>
<feature type="domain" description="PAS" evidence="4">
    <location>
        <begin position="272"/>
        <end position="327"/>
    </location>
</feature>
<dbReference type="InterPro" id="IPR035965">
    <property type="entry name" value="PAS-like_dom_sf"/>
</dbReference>
<dbReference type="EC" id="2.7.7.65" evidence="1"/>
<dbReference type="InterPro" id="IPR001610">
    <property type="entry name" value="PAC"/>
</dbReference>
<evidence type="ECO:0000259" key="7">
    <source>
        <dbReference type="PROSITE" id="PS50887"/>
    </source>
</evidence>
<dbReference type="NCBIfam" id="TIGR00254">
    <property type="entry name" value="GGDEF"/>
    <property type="match status" value="1"/>
</dbReference>
<dbReference type="SMART" id="SM00091">
    <property type="entry name" value="PAS"/>
    <property type="match status" value="1"/>
</dbReference>
<feature type="domain" description="GGDEF" evidence="7">
    <location>
        <begin position="601"/>
        <end position="734"/>
    </location>
</feature>
<dbReference type="CDD" id="cd00130">
    <property type="entry name" value="PAS"/>
    <property type="match status" value="1"/>
</dbReference>
<evidence type="ECO:0000256" key="1">
    <source>
        <dbReference type="ARBA" id="ARBA00012528"/>
    </source>
</evidence>
<dbReference type="EMBL" id="MJUW02000117">
    <property type="protein sequence ID" value="OQD44749.1"/>
    <property type="molecule type" value="Genomic_DNA"/>
</dbReference>
<evidence type="ECO:0000313" key="9">
    <source>
        <dbReference type="Proteomes" id="UP000242219"/>
    </source>
</evidence>
<name>A0A1V6LX84_9BACT</name>
<dbReference type="InterPro" id="IPR000160">
    <property type="entry name" value="GGDEF_dom"/>
</dbReference>
<dbReference type="CDD" id="cd06225">
    <property type="entry name" value="HAMP"/>
    <property type="match status" value="1"/>
</dbReference>
<dbReference type="Proteomes" id="UP000242219">
    <property type="component" value="Unassembled WGS sequence"/>
</dbReference>
<dbReference type="RefSeq" id="WP_070068077.1">
    <property type="nucleotide sequence ID" value="NZ_MJUW02000117.1"/>
</dbReference>
<evidence type="ECO:0000259" key="5">
    <source>
        <dbReference type="PROSITE" id="PS50113"/>
    </source>
</evidence>
<dbReference type="PROSITE" id="PS50112">
    <property type="entry name" value="PAS"/>
    <property type="match status" value="1"/>
</dbReference>
<dbReference type="InterPro" id="IPR029787">
    <property type="entry name" value="Nucleotide_cyclase"/>
</dbReference>
<accession>A0A1V6LX84</accession>
<dbReference type="GO" id="GO:0043709">
    <property type="term" value="P:cell adhesion involved in single-species biofilm formation"/>
    <property type="evidence" value="ECO:0007669"/>
    <property type="project" value="TreeGrafter"/>
</dbReference>
<evidence type="ECO:0000256" key="3">
    <source>
        <dbReference type="SAM" id="Phobius"/>
    </source>
</evidence>
<dbReference type="InterPro" id="IPR003660">
    <property type="entry name" value="HAMP_dom"/>
</dbReference>
<evidence type="ECO:0000259" key="6">
    <source>
        <dbReference type="PROSITE" id="PS50885"/>
    </source>
</evidence>
<dbReference type="PANTHER" id="PTHR45138:SF9">
    <property type="entry name" value="DIGUANYLATE CYCLASE DGCM-RELATED"/>
    <property type="match status" value="1"/>
</dbReference>
<dbReference type="Gene3D" id="3.30.450.20">
    <property type="entry name" value="PAS domain"/>
    <property type="match status" value="1"/>
</dbReference>
<keyword evidence="3" id="KW-0472">Membrane</keyword>
<evidence type="ECO:0000259" key="4">
    <source>
        <dbReference type="PROSITE" id="PS50112"/>
    </source>
</evidence>
<dbReference type="SUPFAM" id="SSF55785">
    <property type="entry name" value="PYP-like sensor domain (PAS domain)"/>
    <property type="match status" value="1"/>
</dbReference>
<dbReference type="SMART" id="SM00267">
    <property type="entry name" value="GGDEF"/>
    <property type="match status" value="1"/>
</dbReference>
<dbReference type="GO" id="GO:0005886">
    <property type="term" value="C:plasma membrane"/>
    <property type="evidence" value="ECO:0007669"/>
    <property type="project" value="TreeGrafter"/>
</dbReference>
<dbReference type="InterPro" id="IPR029016">
    <property type="entry name" value="GAF-like_dom_sf"/>
</dbReference>
<dbReference type="AlphaFoldDB" id="A0A1V6LX84"/>
<dbReference type="NCBIfam" id="TIGR00229">
    <property type="entry name" value="sensory_box"/>
    <property type="match status" value="1"/>
</dbReference>
<dbReference type="SMART" id="SM00086">
    <property type="entry name" value="PAC"/>
    <property type="match status" value="1"/>
</dbReference>
<dbReference type="SMART" id="SM00304">
    <property type="entry name" value="HAMP"/>
    <property type="match status" value="1"/>
</dbReference>
<dbReference type="GO" id="GO:0007165">
    <property type="term" value="P:signal transduction"/>
    <property type="evidence" value="ECO:0007669"/>
    <property type="project" value="InterPro"/>
</dbReference>
<keyword evidence="3" id="KW-0812">Transmembrane</keyword>
<dbReference type="FunFam" id="3.30.70.270:FF:000001">
    <property type="entry name" value="Diguanylate cyclase domain protein"/>
    <property type="match status" value="1"/>
</dbReference>
<keyword evidence="3" id="KW-1133">Transmembrane helix</keyword>
<dbReference type="Gene3D" id="3.30.450.40">
    <property type="match status" value="1"/>
</dbReference>
<dbReference type="Pfam" id="PF00672">
    <property type="entry name" value="HAMP"/>
    <property type="match status" value="1"/>
</dbReference>
<dbReference type="PANTHER" id="PTHR45138">
    <property type="entry name" value="REGULATORY COMPONENTS OF SENSORY TRANSDUCTION SYSTEM"/>
    <property type="match status" value="1"/>
</dbReference>
<dbReference type="GO" id="GO:0052621">
    <property type="term" value="F:diguanylate cyclase activity"/>
    <property type="evidence" value="ECO:0007669"/>
    <property type="project" value="UniProtKB-EC"/>
</dbReference>
<proteinExistence type="predicted"/>
<feature type="domain" description="HAMP" evidence="6">
    <location>
        <begin position="219"/>
        <end position="271"/>
    </location>
</feature>
<dbReference type="PROSITE" id="PS50113">
    <property type="entry name" value="PAC"/>
    <property type="match status" value="1"/>
</dbReference>
<organism evidence="8 9">
    <name type="scientific">Candidatus Brocadia sapporoensis</name>
    <dbReference type="NCBI Taxonomy" id="392547"/>
    <lineage>
        <taxon>Bacteria</taxon>
        <taxon>Pseudomonadati</taxon>
        <taxon>Planctomycetota</taxon>
        <taxon>Candidatus Brocadiia</taxon>
        <taxon>Candidatus Brocadiales</taxon>
        <taxon>Candidatus Brocadiaceae</taxon>
        <taxon>Candidatus Brocadia</taxon>
    </lineage>
</organism>